<organism evidence="1 2">
    <name type="scientific">Holotrichia oblita</name>
    <name type="common">Chafer beetle</name>
    <dbReference type="NCBI Taxonomy" id="644536"/>
    <lineage>
        <taxon>Eukaryota</taxon>
        <taxon>Metazoa</taxon>
        <taxon>Ecdysozoa</taxon>
        <taxon>Arthropoda</taxon>
        <taxon>Hexapoda</taxon>
        <taxon>Insecta</taxon>
        <taxon>Pterygota</taxon>
        <taxon>Neoptera</taxon>
        <taxon>Endopterygota</taxon>
        <taxon>Coleoptera</taxon>
        <taxon>Polyphaga</taxon>
        <taxon>Scarabaeiformia</taxon>
        <taxon>Scarabaeidae</taxon>
        <taxon>Melolonthinae</taxon>
        <taxon>Holotrichia</taxon>
    </lineage>
</organism>
<evidence type="ECO:0000313" key="1">
    <source>
        <dbReference type="EMBL" id="KAI4463814.1"/>
    </source>
</evidence>
<protein>
    <submittedName>
        <fullName evidence="1">Lysosomal acid lipase-related</fullName>
    </submittedName>
</protein>
<reference evidence="1" key="1">
    <citation type="submission" date="2022-04" db="EMBL/GenBank/DDBJ databases">
        <title>Chromosome-scale genome assembly of Holotrichia oblita Faldermann.</title>
        <authorList>
            <person name="Rongchong L."/>
        </authorList>
    </citation>
    <scope>NUCLEOTIDE SEQUENCE</scope>
    <source>
        <strain evidence="1">81SQS9</strain>
    </source>
</reference>
<accession>A0ACB9TAL6</accession>
<gene>
    <name evidence="1" type="ORF">MML48_4g00012754</name>
</gene>
<sequence>MDGERSSYFGVDRLHDPGIEMIQRIEYPAESHYVTTPDGYILVMHRIPHGKVNNHITNRPVVFFMHGLVCNSAVWVNMGPEKSLAYLLVDVGFDVWFGNARGNTWSRNHTVLSPKDPRFWKFSWHEIGTIDLPTMIDYILQNTGQKQLFYVGHSQGTTTFFVMASELPEYNDKIKLMIALAPTAYMSNMKHPFIPMLSRFRWILESVVRANSLFEFLPEPNILSQIGKTMCLAGTFFEELCASGLFLIGGWNSRELNATMVPVIVANTPASSSTRQILHYAQEIRSGKFRQYDFGRDNEEMYGTPEPPDYNTRAITAPVALTYSLNDWLVGVEDVKRLESELPNVVLSYEVPDPQFTHLDFVFANDVKKLLYNRLLILLQNYV</sequence>
<keyword evidence="2" id="KW-1185">Reference proteome</keyword>
<evidence type="ECO:0000313" key="2">
    <source>
        <dbReference type="Proteomes" id="UP001056778"/>
    </source>
</evidence>
<name>A0ACB9TAL6_HOLOL</name>
<proteinExistence type="predicted"/>
<dbReference type="EMBL" id="CM043018">
    <property type="protein sequence ID" value="KAI4463814.1"/>
    <property type="molecule type" value="Genomic_DNA"/>
</dbReference>
<dbReference type="Proteomes" id="UP001056778">
    <property type="component" value="Chromosome 4"/>
</dbReference>
<comment type="caution">
    <text evidence="1">The sequence shown here is derived from an EMBL/GenBank/DDBJ whole genome shotgun (WGS) entry which is preliminary data.</text>
</comment>